<organism evidence="5 6">
    <name type="scientific">Streptomyces fulvorobeus</name>
    <dbReference type="NCBI Taxonomy" id="284028"/>
    <lineage>
        <taxon>Bacteria</taxon>
        <taxon>Bacillati</taxon>
        <taxon>Actinomycetota</taxon>
        <taxon>Actinomycetes</taxon>
        <taxon>Kitasatosporales</taxon>
        <taxon>Streptomycetaceae</taxon>
        <taxon>Streptomyces</taxon>
    </lineage>
</organism>
<dbReference type="InterPro" id="IPR006626">
    <property type="entry name" value="PbH1"/>
</dbReference>
<feature type="region of interest" description="Disordered" evidence="1">
    <location>
        <begin position="1201"/>
        <end position="1237"/>
    </location>
</feature>
<dbReference type="Pfam" id="PF14592">
    <property type="entry name" value="Chondroitinas_B"/>
    <property type="match status" value="1"/>
</dbReference>
<dbReference type="SMART" id="SM00231">
    <property type="entry name" value="FA58C"/>
    <property type="match status" value="2"/>
</dbReference>
<feature type="domain" description="GH16" evidence="4">
    <location>
        <begin position="404"/>
        <end position="636"/>
    </location>
</feature>
<dbReference type="Proteomes" id="UP000530403">
    <property type="component" value="Unassembled WGS sequence"/>
</dbReference>
<dbReference type="InterPro" id="IPR014895">
    <property type="entry name" value="Alginate_lyase_2"/>
</dbReference>
<dbReference type="Gene3D" id="2.160.20.10">
    <property type="entry name" value="Single-stranded right-handed beta-helix, Pectin lyase-like"/>
    <property type="match status" value="1"/>
</dbReference>
<evidence type="ECO:0000256" key="1">
    <source>
        <dbReference type="SAM" id="MobiDB-lite"/>
    </source>
</evidence>
<dbReference type="SUPFAM" id="SSF49899">
    <property type="entry name" value="Concanavalin A-like lectins/glucanases"/>
    <property type="match status" value="2"/>
</dbReference>
<dbReference type="EMBL" id="JACCCF010000001">
    <property type="protein sequence ID" value="NYE43733.1"/>
    <property type="molecule type" value="Genomic_DNA"/>
</dbReference>
<dbReference type="PANTHER" id="PTHR46306:SF1">
    <property type="entry name" value="BTB_POZ DOMAIN-CONTAINING PROTEIN 9"/>
    <property type="match status" value="1"/>
</dbReference>
<keyword evidence="2" id="KW-0732">Signal</keyword>
<dbReference type="CDD" id="cd00413">
    <property type="entry name" value="Glyco_hydrolase_16"/>
    <property type="match status" value="1"/>
</dbReference>
<proteinExistence type="predicted"/>
<evidence type="ECO:0000259" key="4">
    <source>
        <dbReference type="PROSITE" id="PS51762"/>
    </source>
</evidence>
<feature type="signal peptide" evidence="2">
    <location>
        <begin position="1"/>
        <end position="27"/>
    </location>
</feature>
<dbReference type="InterPro" id="IPR039513">
    <property type="entry name" value="PL-6"/>
</dbReference>
<comment type="caution">
    <text evidence="5">The sequence shown here is derived from an EMBL/GenBank/DDBJ whole genome shotgun (WGS) entry which is preliminary data.</text>
</comment>
<dbReference type="SMART" id="SM00710">
    <property type="entry name" value="PbH1"/>
    <property type="match status" value="5"/>
</dbReference>
<dbReference type="GO" id="GO:0004553">
    <property type="term" value="F:hydrolase activity, hydrolyzing O-glycosyl compounds"/>
    <property type="evidence" value="ECO:0007669"/>
    <property type="project" value="InterPro"/>
</dbReference>
<dbReference type="InterPro" id="IPR012334">
    <property type="entry name" value="Pectin_lyas_fold"/>
</dbReference>
<dbReference type="InterPro" id="IPR011050">
    <property type="entry name" value="Pectin_lyase_fold/virulence"/>
</dbReference>
<dbReference type="Pfam" id="PF00754">
    <property type="entry name" value="F5_F8_type_C"/>
    <property type="match status" value="2"/>
</dbReference>
<dbReference type="CDD" id="cd14251">
    <property type="entry name" value="PL-6"/>
    <property type="match status" value="1"/>
</dbReference>
<dbReference type="PANTHER" id="PTHR46306">
    <property type="entry name" value="BTB/POZ DOMAIN-CONTAINING PROTEIN 9"/>
    <property type="match status" value="1"/>
</dbReference>
<dbReference type="InterPro" id="IPR008979">
    <property type="entry name" value="Galactose-bd-like_sf"/>
</dbReference>
<dbReference type="PROSITE" id="PS51762">
    <property type="entry name" value="GH16_2"/>
    <property type="match status" value="1"/>
</dbReference>
<evidence type="ECO:0000259" key="3">
    <source>
        <dbReference type="PROSITE" id="PS50022"/>
    </source>
</evidence>
<dbReference type="Pfam" id="PF08787">
    <property type="entry name" value="Alginate_lyase2"/>
    <property type="match status" value="1"/>
</dbReference>
<reference evidence="5 6" key="1">
    <citation type="submission" date="2020-07" db="EMBL/GenBank/DDBJ databases">
        <title>Sequencing the genomes of 1000 actinobacteria strains.</title>
        <authorList>
            <person name="Klenk H.-P."/>
        </authorList>
    </citation>
    <scope>NUCLEOTIDE SEQUENCE [LARGE SCALE GENOMIC DNA]</scope>
    <source>
        <strain evidence="5 6">DSM 41455</strain>
    </source>
</reference>
<dbReference type="Gene3D" id="2.60.120.260">
    <property type="entry name" value="Galactose-binding domain-like"/>
    <property type="match status" value="2"/>
</dbReference>
<dbReference type="InterPro" id="IPR000757">
    <property type="entry name" value="Beta-glucanase-like"/>
</dbReference>
<dbReference type="AlphaFoldDB" id="A0A7Y9HFT9"/>
<accession>A0A7Y9HFT9</accession>
<name>A0A7Y9HFT9_9ACTN</name>
<dbReference type="InterPro" id="IPR013320">
    <property type="entry name" value="ConA-like_dom_sf"/>
</dbReference>
<dbReference type="Gene3D" id="2.60.120.200">
    <property type="match status" value="2"/>
</dbReference>
<feature type="domain" description="F5/8 type C" evidence="3">
    <location>
        <begin position="10"/>
        <end position="159"/>
    </location>
</feature>
<dbReference type="InterPro" id="IPR000421">
    <property type="entry name" value="FA58C"/>
</dbReference>
<evidence type="ECO:0000313" key="6">
    <source>
        <dbReference type="Proteomes" id="UP000530403"/>
    </source>
</evidence>
<dbReference type="PROSITE" id="PS50022">
    <property type="entry name" value="FA58C_3"/>
    <property type="match status" value="2"/>
</dbReference>
<protein>
    <recommendedName>
        <fullName evidence="7">Glycosyl hydrolase</fullName>
    </recommendedName>
</protein>
<dbReference type="RefSeq" id="WP_218900452.1">
    <property type="nucleotide sequence ID" value="NZ_BAAAUE010000013.1"/>
</dbReference>
<dbReference type="InterPro" id="IPR052407">
    <property type="entry name" value="BTB_POZ_domain_cont_9"/>
</dbReference>
<dbReference type="GO" id="GO:0005737">
    <property type="term" value="C:cytoplasm"/>
    <property type="evidence" value="ECO:0007669"/>
    <property type="project" value="TreeGrafter"/>
</dbReference>
<dbReference type="GO" id="GO:0005975">
    <property type="term" value="P:carbohydrate metabolic process"/>
    <property type="evidence" value="ECO:0007669"/>
    <property type="project" value="InterPro"/>
</dbReference>
<feature type="chain" id="PRO_5031108005" description="Glycosyl hydrolase" evidence="2">
    <location>
        <begin position="28"/>
        <end position="1237"/>
    </location>
</feature>
<gene>
    <name evidence="5" type="ORF">HEB29_004744</name>
</gene>
<evidence type="ECO:0000313" key="5">
    <source>
        <dbReference type="EMBL" id="NYE43733.1"/>
    </source>
</evidence>
<feature type="region of interest" description="Disordered" evidence="1">
    <location>
        <begin position="634"/>
        <end position="667"/>
    </location>
</feature>
<dbReference type="SUPFAM" id="SSF49785">
    <property type="entry name" value="Galactose-binding domain-like"/>
    <property type="match status" value="2"/>
</dbReference>
<feature type="compositionally biased region" description="Low complexity" evidence="1">
    <location>
        <begin position="635"/>
        <end position="648"/>
    </location>
</feature>
<evidence type="ECO:0000256" key="2">
    <source>
        <dbReference type="SAM" id="SignalP"/>
    </source>
</evidence>
<evidence type="ECO:0008006" key="7">
    <source>
        <dbReference type="Google" id="ProtNLM"/>
    </source>
</evidence>
<feature type="domain" description="F5/8 type C" evidence="3">
    <location>
        <begin position="632"/>
        <end position="775"/>
    </location>
</feature>
<dbReference type="SUPFAM" id="SSF51126">
    <property type="entry name" value="Pectin lyase-like"/>
    <property type="match status" value="1"/>
</dbReference>
<feature type="region of interest" description="Disordered" evidence="1">
    <location>
        <begin position="230"/>
        <end position="257"/>
    </location>
</feature>
<sequence length="1237" mass="132354">MRRAFHALLVGAVAVGVSGVFHPVASAADTSPLEVRSVTASADDGNVAANTLDNDLSTRWSAEGDGAWIRYDLGSARTVGSVSVAWHRGDSRKSTFDVQLSADGSSWTTVLSRKATSGTTLGQQSHDFADASARYVRIVGHGNTVNDWTSITETDVYGADGGGGDGGGSCAYPADVLDLTDWYIGLPVGEEESPTNVYQPELATYANDPWFVTADDCSAVRFRAPVNGVTTSGSSNPRSELREMTNSGRTKASWSSTSGTHTMVIDQAITDVPEERPYVVAGQIHDASDDVTVFRLEGSKLYITDGDTSRHRMVTDSYELGTRFQAKFEVSDGETRVYYNGALQTTLSKDYSGAYFKAGAYTQANCGNSDPCSGDNYGQVKIYDLDVTHGDGAGEGESAEAAERYGWGTPLPVSDEFDYTGPVDPGKWAVPTGEVGGTQGCWEGHDGNGRRCAKNSTVADGMLTMRGEANGDTGWLRQQRDAPYGRWEIRSRSRNTGPTGGLYHVLHLIWPTAGNRLENGEYDWVETSDPEAQCLTAFLHYPKSPTDKKERRDVCPVDMTQWHNFAFEWTPDALVGYVDGVEWFRESGGADADRGDIQAMPSGHLNLQLDNFTGDSGLRPAVLEVDWVRTYDIEPAGGDPTDPGGDSPVRIADVSASADDGNVPANTLDNDLSTRWSAEGDGAWIRYDLGSARTVGSVSVAWHQGDSRKNTFDIQLSDDGSSWKTVAERRTSSGGTLGQQKYDFADASARYLRIVGHGNTSNDWTSITETDIYGADSGDGGDGGDGEQSPVRTVRVADSAGLTNAFGDARAGDRIVLADGTYSIDGITGKNGTAAEPVTVVAENRGKAVIADGQLEVAASSYITFEGLTFTNSDTLKITSSNNVRLTRNHFRLTEESSLKWVVIQGANSHHNRIDHNLFEEKHQLGNFITIDGSGTQQSQHDRIDHNHFRDIGPRANNEMEAIRVGWSGISRSSGFTVVESNLFENCDGDPEIVSVKSNDNTVRYNTFRTSQGVLSQRHGNRGAFYGNFFLGQGKAGTGGIRIYGQDHKVHNNYFEGLTGTGYDAALQIDGGDVDTSGALSAHWRVYRATVVNNTFVNNVANIEIGANYSLAPVDSVIADNVVTGSRGKLINEVRKPEGMTYAGNIAWPTGSATVGVSAPAGSVRTVDPLLASDGSLYRIGAESPAIDTATGDHAFVTDDMDGQTRVVGPDAGADERSSAPVTRSPLTAADVGPSVA</sequence>